<reference evidence="4" key="1">
    <citation type="journal article" date="2010" name="BMC Genomics">
        <title>Comparative genomic and proteomic analyses of two Mycoplasma agalactiae strains: clues to the macro- and micro-events that are shaping mycoplasma diversity.</title>
        <authorList>
            <person name="Nouvel L.X."/>
            <person name="Sirand-Pugnet P."/>
            <person name="Marenda M.S."/>
            <person name="Sagne E."/>
            <person name="Barbe V."/>
            <person name="Mangenot S."/>
            <person name="Schenowitz C."/>
            <person name="Jacob D."/>
            <person name="Barre A."/>
            <person name="Claverol S."/>
            <person name="Blanchard A."/>
            <person name="Citti C."/>
        </authorList>
    </citation>
    <scope>NUCLEOTIDE SEQUENCE [LARGE SCALE GENOMIC DNA]</scope>
    <source>
        <strain evidence="4">5632</strain>
    </source>
</reference>
<dbReference type="Pfam" id="PF05343">
    <property type="entry name" value="Peptidase_M42"/>
    <property type="match status" value="1"/>
</dbReference>
<dbReference type="KEGG" id="mal:MAGa7670"/>
<dbReference type="EMBL" id="FP671138">
    <property type="protein sequence ID" value="CBH40969.1"/>
    <property type="molecule type" value="Genomic_DNA"/>
</dbReference>
<dbReference type="OrthoDB" id="400179at2"/>
<evidence type="ECO:0000313" key="3">
    <source>
        <dbReference type="EMBL" id="CBH40969.1"/>
    </source>
</evidence>
<evidence type="ECO:0000256" key="2">
    <source>
        <dbReference type="ARBA" id="ARBA00022801"/>
    </source>
</evidence>
<proteinExistence type="predicted"/>
<evidence type="ECO:0000256" key="1">
    <source>
        <dbReference type="ARBA" id="ARBA00022723"/>
    </source>
</evidence>
<keyword evidence="2" id="KW-0378">Hydrolase</keyword>
<organism evidence="3 4">
    <name type="scientific">Mycoplasmopsis agalactiae</name>
    <name type="common">Mycoplasma agalactiae</name>
    <dbReference type="NCBI Taxonomy" id="2110"/>
    <lineage>
        <taxon>Bacteria</taxon>
        <taxon>Bacillati</taxon>
        <taxon>Mycoplasmatota</taxon>
        <taxon>Mycoplasmoidales</taxon>
        <taxon>Metamycoplasmataceae</taxon>
        <taxon>Mycoplasmopsis</taxon>
    </lineage>
</organism>
<dbReference type="GO" id="GO:0046872">
    <property type="term" value="F:metal ion binding"/>
    <property type="evidence" value="ECO:0007669"/>
    <property type="project" value="UniProtKB-KW"/>
</dbReference>
<evidence type="ECO:0000313" key="4">
    <source>
        <dbReference type="Proteomes" id="UP000006902"/>
    </source>
</evidence>
<accession>D3VRM1</accession>
<protein>
    <submittedName>
        <fullName evidence="3">Uncharacterized protein</fullName>
    </submittedName>
</protein>
<gene>
    <name evidence="3" type="ordered locus">MAGa7670</name>
</gene>
<dbReference type="SUPFAM" id="SSF53187">
    <property type="entry name" value="Zn-dependent exopeptidases"/>
    <property type="match status" value="1"/>
</dbReference>
<dbReference type="InterPro" id="IPR008007">
    <property type="entry name" value="Peptidase_M42"/>
</dbReference>
<dbReference type="eggNOG" id="ENOG5032EHQ">
    <property type="taxonomic scope" value="Bacteria"/>
</dbReference>
<dbReference type="Proteomes" id="UP000006902">
    <property type="component" value="Chromosome"/>
</dbReference>
<dbReference type="GO" id="GO:0016787">
    <property type="term" value="F:hydrolase activity"/>
    <property type="evidence" value="ECO:0007669"/>
    <property type="project" value="UniProtKB-KW"/>
</dbReference>
<name>D3VRM1_MYCAA</name>
<keyword evidence="1" id="KW-0479">Metal-binding</keyword>
<sequence>MNLISGILNLFQEKQTRRYCHRMVKVIEYIEQCLDTFNKSKKCSLKLVLKGSYLLYSEKIIIRKPNDIDFCFLQDSPYYLRLEFINYLLSSSTVSLIKKDDNLVILLIDNIAVEFILFESMEEKFTKQYKNYKNIYAIEAKYAIVHLICSISYSSSKYFLKDKTKRIMQIANDLNFITTNSPAILDFNNDKHNIKSFLLSTSWNTFFINKYYKYKTFLDYAFNPRDFLSKNNTIFNEKSLYWIRKTWNIYQKSKILKEKNYFLNELIINSESLENLLLNGWTHPSLPGLEAKFIKSVFIKNKITNINNNTFLVTKSCIKKRNVLFLAHIDEIGGLVINNEAFFQGTTYWKNGMFNLYNLDNEFIVEVNGNSIDNLIYSQEKNRKINRPQINLNILDKDLDSELGQILPATKTKVSEIDITARNHDNRLSVLLLNHLLNDLDININICLSTKEEILLRGIRDIKVQKYLGKFKNIINFEVSESDFWDSENILIRVADTFTNVNKKLLSKVTKICNDYAIPYKLYFGSGSTYATEIRNTDAITIAIPANSIHSMNSTVIVKNIYYTLMLGVLLWRNLK</sequence>
<dbReference type="Gene3D" id="3.40.630.10">
    <property type="entry name" value="Zn peptidases"/>
    <property type="match status" value="1"/>
</dbReference>
<dbReference type="AlphaFoldDB" id="D3VRM1"/>